<gene>
    <name evidence="2" type="ORF">B456_001G053600</name>
</gene>
<protein>
    <recommendedName>
        <fullName evidence="4">Stress up-regulated Nod 19 protein</fullName>
    </recommendedName>
</protein>
<keyword evidence="1" id="KW-0732">Signal</keyword>
<dbReference type="Gramene" id="KJB07929">
    <property type="protein sequence ID" value="KJB07929"/>
    <property type="gene ID" value="B456_001G053600"/>
</dbReference>
<name>A0A0D2PM41_GOSRA</name>
<evidence type="ECO:0000313" key="2">
    <source>
        <dbReference type="EMBL" id="KJB07929.1"/>
    </source>
</evidence>
<dbReference type="OrthoDB" id="1923469at2759"/>
<accession>A0A0D2PM41</accession>
<dbReference type="PANTHER" id="PTHR33390">
    <property type="entry name" value="STRESS UP-REGULATED NOD 19 PROTEIN"/>
    <property type="match status" value="1"/>
</dbReference>
<dbReference type="PANTHER" id="PTHR33390:SF1">
    <property type="entry name" value="STRESS UP-REGULATED NOD 19 PROTEIN"/>
    <property type="match status" value="1"/>
</dbReference>
<dbReference type="eggNOG" id="ENOG502QRR9">
    <property type="taxonomic scope" value="Eukaryota"/>
</dbReference>
<dbReference type="Proteomes" id="UP000032304">
    <property type="component" value="Chromosome 1"/>
</dbReference>
<feature type="chain" id="PRO_5002260809" description="Stress up-regulated Nod 19 protein" evidence="1">
    <location>
        <begin position="30"/>
        <end position="412"/>
    </location>
</feature>
<sequence>MLREMKTFNLGWLLFAAVLLISALPFSQASRTKQHKVKTGVFRSPQFVLGPGSVANKLFSNIDFPRGHIALKSFDAEVVDESGNPIPLYDTYLHHWLVLKFYVRKGLENQDISKLNNSDYISGRNSGICQDGALDQFFGLGSETRRTKTHIPDPYGIETGNPTKIPSGFVEIWGLNVHAIDTRGVEDRTGCTECRCDLYNVTKEEDGTPLSPNYDGGLSCCYDGTKCRLKDGFIGIERNLYLQYTVKWIDMNSLIVPVNIYIFDVSDIWKKSRNSTGINSEHNCQVEYQVESCRATGSANDKCIDAKSVSLEMPFGGYLVYGVAHQHAGGTGSALYGKDGRSLCSSIPIYGTGEEAGNESGYIVGMSTCYPKPGTKKISKGETLILESNYSSIKQHTGVMGLFYILVAETLA</sequence>
<dbReference type="OMA" id="TGCTECR"/>
<dbReference type="InterPro" id="IPR011692">
    <property type="entry name" value="Stress_up-reg_Nod19"/>
</dbReference>
<dbReference type="AlphaFoldDB" id="A0A0D2PM41"/>
<dbReference type="Pfam" id="PF07712">
    <property type="entry name" value="SURNod19"/>
    <property type="match status" value="1"/>
</dbReference>
<dbReference type="KEGG" id="gra:105785631"/>
<proteinExistence type="predicted"/>
<evidence type="ECO:0000256" key="1">
    <source>
        <dbReference type="SAM" id="SignalP"/>
    </source>
</evidence>
<dbReference type="STRING" id="29730.A0A0D2PM41"/>
<organism evidence="2 3">
    <name type="scientific">Gossypium raimondii</name>
    <name type="common">Peruvian cotton</name>
    <name type="synonym">Gossypium klotzschianum subsp. raimondii</name>
    <dbReference type="NCBI Taxonomy" id="29730"/>
    <lineage>
        <taxon>Eukaryota</taxon>
        <taxon>Viridiplantae</taxon>
        <taxon>Streptophyta</taxon>
        <taxon>Embryophyta</taxon>
        <taxon>Tracheophyta</taxon>
        <taxon>Spermatophyta</taxon>
        <taxon>Magnoliopsida</taxon>
        <taxon>eudicotyledons</taxon>
        <taxon>Gunneridae</taxon>
        <taxon>Pentapetalae</taxon>
        <taxon>rosids</taxon>
        <taxon>malvids</taxon>
        <taxon>Malvales</taxon>
        <taxon>Malvaceae</taxon>
        <taxon>Malvoideae</taxon>
        <taxon>Gossypium</taxon>
    </lineage>
</organism>
<dbReference type="EMBL" id="CM001740">
    <property type="protein sequence ID" value="KJB07929.1"/>
    <property type="molecule type" value="Genomic_DNA"/>
</dbReference>
<evidence type="ECO:0008006" key="4">
    <source>
        <dbReference type="Google" id="ProtNLM"/>
    </source>
</evidence>
<feature type="signal peptide" evidence="1">
    <location>
        <begin position="1"/>
        <end position="29"/>
    </location>
</feature>
<keyword evidence="3" id="KW-1185">Reference proteome</keyword>
<evidence type="ECO:0000313" key="3">
    <source>
        <dbReference type="Proteomes" id="UP000032304"/>
    </source>
</evidence>
<reference evidence="2 3" key="1">
    <citation type="journal article" date="2012" name="Nature">
        <title>Repeated polyploidization of Gossypium genomes and the evolution of spinnable cotton fibres.</title>
        <authorList>
            <person name="Paterson A.H."/>
            <person name="Wendel J.F."/>
            <person name="Gundlach H."/>
            <person name="Guo H."/>
            <person name="Jenkins J."/>
            <person name="Jin D."/>
            <person name="Llewellyn D."/>
            <person name="Showmaker K.C."/>
            <person name="Shu S."/>
            <person name="Udall J."/>
            <person name="Yoo M.J."/>
            <person name="Byers R."/>
            <person name="Chen W."/>
            <person name="Doron-Faigenboim A."/>
            <person name="Duke M.V."/>
            <person name="Gong L."/>
            <person name="Grimwood J."/>
            <person name="Grover C."/>
            <person name="Grupp K."/>
            <person name="Hu G."/>
            <person name="Lee T.H."/>
            <person name="Li J."/>
            <person name="Lin L."/>
            <person name="Liu T."/>
            <person name="Marler B.S."/>
            <person name="Page J.T."/>
            <person name="Roberts A.W."/>
            <person name="Romanel E."/>
            <person name="Sanders W.S."/>
            <person name="Szadkowski E."/>
            <person name="Tan X."/>
            <person name="Tang H."/>
            <person name="Xu C."/>
            <person name="Wang J."/>
            <person name="Wang Z."/>
            <person name="Zhang D."/>
            <person name="Zhang L."/>
            <person name="Ashrafi H."/>
            <person name="Bedon F."/>
            <person name="Bowers J.E."/>
            <person name="Brubaker C.L."/>
            <person name="Chee P.W."/>
            <person name="Das S."/>
            <person name="Gingle A.R."/>
            <person name="Haigler C.H."/>
            <person name="Harker D."/>
            <person name="Hoffmann L.V."/>
            <person name="Hovav R."/>
            <person name="Jones D.C."/>
            <person name="Lemke C."/>
            <person name="Mansoor S."/>
            <person name="ur Rahman M."/>
            <person name="Rainville L.N."/>
            <person name="Rambani A."/>
            <person name="Reddy U.K."/>
            <person name="Rong J.K."/>
            <person name="Saranga Y."/>
            <person name="Scheffler B.E."/>
            <person name="Scheffler J.A."/>
            <person name="Stelly D.M."/>
            <person name="Triplett B.A."/>
            <person name="Van Deynze A."/>
            <person name="Vaslin M.F."/>
            <person name="Waghmare V.N."/>
            <person name="Walford S.A."/>
            <person name="Wright R.J."/>
            <person name="Zaki E.A."/>
            <person name="Zhang T."/>
            <person name="Dennis E.S."/>
            <person name="Mayer K.F."/>
            <person name="Peterson D.G."/>
            <person name="Rokhsar D.S."/>
            <person name="Wang X."/>
            <person name="Schmutz J."/>
        </authorList>
    </citation>
    <scope>NUCLEOTIDE SEQUENCE [LARGE SCALE GENOMIC DNA]</scope>
</reference>